<keyword evidence="3" id="KW-1185">Reference proteome</keyword>
<reference evidence="2" key="2">
    <citation type="journal article" date="2021" name="Genome Biol. Evol.">
        <title>Developing a high-quality reference genome for a parasitic bivalve with doubly uniparental inheritance (Bivalvia: Unionida).</title>
        <authorList>
            <person name="Smith C.H."/>
        </authorList>
    </citation>
    <scope>NUCLEOTIDE SEQUENCE</scope>
    <source>
        <strain evidence="2">CHS0354</strain>
        <tissue evidence="2">Mantle</tissue>
    </source>
</reference>
<dbReference type="PANTHER" id="PTHR30008">
    <property type="entry name" value="EXODEOXYRIBONUCLEASE 7 LARGE SUBUNIT"/>
    <property type="match status" value="1"/>
</dbReference>
<gene>
    <name evidence="2" type="ORF">CHS0354_006921</name>
</gene>
<dbReference type="PANTHER" id="PTHR30008:SF0">
    <property type="entry name" value="EXODEOXYRIBONUCLEASE 7 LARGE SUBUNIT"/>
    <property type="match status" value="1"/>
</dbReference>
<dbReference type="GO" id="GO:0006308">
    <property type="term" value="P:DNA catabolic process"/>
    <property type="evidence" value="ECO:0007669"/>
    <property type="project" value="InterPro"/>
</dbReference>
<dbReference type="GO" id="GO:0009318">
    <property type="term" value="C:exodeoxyribonuclease VII complex"/>
    <property type="evidence" value="ECO:0007669"/>
    <property type="project" value="InterPro"/>
</dbReference>
<dbReference type="Proteomes" id="UP001195483">
    <property type="component" value="Unassembled WGS sequence"/>
</dbReference>
<dbReference type="Pfam" id="PF02601">
    <property type="entry name" value="Exonuc_VII_L"/>
    <property type="match status" value="1"/>
</dbReference>
<dbReference type="InterPro" id="IPR020579">
    <property type="entry name" value="Exonuc_VII_lsu_C"/>
</dbReference>
<sequence>MGINISGNMQDLPEDIRHKADFLMNTDDDSTASLLPDFNDLMCGIVSEAEGLTEMGMTEKGVSDIVQEWKLHSRSLGRMLRVDDNGKIREGAGAQHLALEKLKAKLEEEGLFDQTRKLPLPFLPDKIGIITSPSGAVIRDMLSVFARKYFGVPVLIYPVPVQGKEAVPAICEAVAHMDMRENCSVLIVARGGGSFEELMPFK</sequence>
<reference evidence="2" key="1">
    <citation type="journal article" date="2021" name="Genome Biol. Evol.">
        <title>A High-Quality Reference Genome for a Parasitic Bivalve with Doubly Uniparental Inheritance (Bivalvia: Unionida).</title>
        <authorList>
            <person name="Smith C.H."/>
        </authorList>
    </citation>
    <scope>NUCLEOTIDE SEQUENCE</scope>
    <source>
        <strain evidence="2">CHS0354</strain>
    </source>
</reference>
<reference evidence="2" key="3">
    <citation type="submission" date="2023-05" db="EMBL/GenBank/DDBJ databases">
        <authorList>
            <person name="Smith C.H."/>
        </authorList>
    </citation>
    <scope>NUCLEOTIDE SEQUENCE</scope>
    <source>
        <strain evidence="2">CHS0354</strain>
        <tissue evidence="2">Mantle</tissue>
    </source>
</reference>
<name>A0AAE0WD21_9BIVA</name>
<accession>A0AAE0WD21</accession>
<evidence type="ECO:0000313" key="3">
    <source>
        <dbReference type="Proteomes" id="UP001195483"/>
    </source>
</evidence>
<proteinExistence type="predicted"/>
<evidence type="ECO:0000259" key="1">
    <source>
        <dbReference type="Pfam" id="PF02601"/>
    </source>
</evidence>
<comment type="caution">
    <text evidence="2">The sequence shown here is derived from an EMBL/GenBank/DDBJ whole genome shotgun (WGS) entry which is preliminary data.</text>
</comment>
<dbReference type="EMBL" id="JAEAOA010000469">
    <property type="protein sequence ID" value="KAK3608880.1"/>
    <property type="molecule type" value="Genomic_DNA"/>
</dbReference>
<dbReference type="AlphaFoldDB" id="A0AAE0WD21"/>
<dbReference type="InterPro" id="IPR003753">
    <property type="entry name" value="Exonuc_VII_L"/>
</dbReference>
<protein>
    <recommendedName>
        <fullName evidence="1">Exonuclease VII large subunit C-terminal domain-containing protein</fullName>
    </recommendedName>
</protein>
<organism evidence="2 3">
    <name type="scientific">Potamilus streckersoni</name>
    <dbReference type="NCBI Taxonomy" id="2493646"/>
    <lineage>
        <taxon>Eukaryota</taxon>
        <taxon>Metazoa</taxon>
        <taxon>Spiralia</taxon>
        <taxon>Lophotrochozoa</taxon>
        <taxon>Mollusca</taxon>
        <taxon>Bivalvia</taxon>
        <taxon>Autobranchia</taxon>
        <taxon>Heteroconchia</taxon>
        <taxon>Palaeoheterodonta</taxon>
        <taxon>Unionida</taxon>
        <taxon>Unionoidea</taxon>
        <taxon>Unionidae</taxon>
        <taxon>Ambleminae</taxon>
        <taxon>Lampsilini</taxon>
        <taxon>Potamilus</taxon>
    </lineage>
</organism>
<feature type="domain" description="Exonuclease VII large subunit C-terminal" evidence="1">
    <location>
        <begin position="111"/>
        <end position="201"/>
    </location>
</feature>
<evidence type="ECO:0000313" key="2">
    <source>
        <dbReference type="EMBL" id="KAK3608880.1"/>
    </source>
</evidence>
<dbReference type="GO" id="GO:0008855">
    <property type="term" value="F:exodeoxyribonuclease VII activity"/>
    <property type="evidence" value="ECO:0007669"/>
    <property type="project" value="InterPro"/>
</dbReference>